<dbReference type="Proteomes" id="UP000286997">
    <property type="component" value="Unassembled WGS sequence"/>
</dbReference>
<dbReference type="SUPFAM" id="SSF53448">
    <property type="entry name" value="Nucleotide-diphospho-sugar transferases"/>
    <property type="match status" value="1"/>
</dbReference>
<evidence type="ECO:0000259" key="4">
    <source>
        <dbReference type="Pfam" id="PF13524"/>
    </source>
</evidence>
<dbReference type="Pfam" id="PF13524">
    <property type="entry name" value="Glyco_trans_1_2"/>
    <property type="match status" value="1"/>
</dbReference>
<dbReference type="Gene3D" id="3.40.50.2000">
    <property type="entry name" value="Glycogen Phosphorylase B"/>
    <property type="match status" value="1"/>
</dbReference>
<protein>
    <recommendedName>
        <fullName evidence="4">Spore protein YkvP/CgeB glycosyl transferase-like domain-containing protein</fullName>
    </recommendedName>
</protein>
<evidence type="ECO:0000313" key="6">
    <source>
        <dbReference type="Proteomes" id="UP000286997"/>
    </source>
</evidence>
<evidence type="ECO:0000313" key="5">
    <source>
        <dbReference type="EMBL" id="RVU15602.1"/>
    </source>
</evidence>
<proteinExistence type="inferred from homology"/>
<name>A0A3S3U4U1_9HYPH</name>
<keyword evidence="3" id="KW-0808">Transferase</keyword>
<sequence length="1110" mass="119109">MQAKQSETVLPHQKTVEDQGFAGGYTLVGKRILFVANAPVASLQLSLIEPLRSDVEAGRITTDYILWTEIARKSPDERSEGALLRRLDDFRPDTIVFSRYSEPHARAMVQWANENKVPTIFHIDDDLLNVPASTGAATYSLHNDPAKLKTIRYLLDNTTLVWCSTSALLTRFFGEQPPERALAGRIFCAHPVLAAPRSEDAPVIGYMGTRTHANDLPLAVPAIERLLDARPDVSFEIFGALATPDALVRFGDRIRHVPQVANYAKFMDTLAGLSWTIGICPLVSAPFNAMKTDTKWVEYTACGFAVIASRGTVYDHCCADGCGLLVDGEDEWLRAFETLLDDRAAHRTQVERAQDRLRRDYSPQQLLRQTEMIFARAHALKAQSVAKEREAPPVRINLEEVMGPDVKGWAWESEARSGGAAPLEIRCGDLRLGWCERRVARPDVDDHVGHWGRAKGFMMPVGCLSVLFRFMHRPAGLHPRLRFAGEEYSLHDYGPTLNTLSAFRTLRAADGVRGLHVADLWWAGGRLLKIRTLNAPEDPPAPRPVLLRVYQPLRNRAGEMVLTQVEETALSAKAGILSVGVRSPAMPLLLVGYGEDGEIAFADLVPFPSLLRGGLHEAEAAALGEAGSGLDDLRRLSDAYLAELIGAGDQPPPFALAAVEVDLATATGTEPLFDPTVRDWLAAVPGVPVVPIRAEERIARDLGDRGFADHAVARLTEARPPFAREAEARLSLPNAAVPTIAALVARRAAFPAGPSIAPHIVVDPAGPSRRWFVSIPDCAPLARDPALSALARDGFPVVTGTGEGAAPDGRLLPLAILFRDLAPQGDAALTFPVPADRADILPNPAGTAGPDVSVIVMVEAGEPDLRSLLTAIAGQATARPPEVIVGVAVPEWHAIATRNLLAELCPDRSQLVADLNGLNAGEALNRAAARATGEVLVVLDPGVIPHDHRTLDTLARLALAEGAGTVGCLQVRPRKPGDKALVAGPAGLFPGRFDAAATPSLALSEPACDTILPGAVYPVAANSPHCLAVAAAVWREAGGMSSRCWSRAHAAADLAVRLAEAGRTSLCTTRLSVHAGQVGPARAPDVYTATQVGPWRMLPAIRASTLLRSF</sequence>
<comment type="caution">
    <text evidence="5">The sequence shown here is derived from an EMBL/GenBank/DDBJ whole genome shotgun (WGS) entry which is preliminary data.</text>
</comment>
<keyword evidence="2" id="KW-0328">Glycosyltransferase</keyword>
<gene>
    <name evidence="5" type="ORF">EOE48_18990</name>
</gene>
<dbReference type="AlphaFoldDB" id="A0A3S3U4U1"/>
<dbReference type="EMBL" id="SACP01000020">
    <property type="protein sequence ID" value="RVU15602.1"/>
    <property type="molecule type" value="Genomic_DNA"/>
</dbReference>
<evidence type="ECO:0000256" key="1">
    <source>
        <dbReference type="ARBA" id="ARBA00006739"/>
    </source>
</evidence>
<accession>A0A3S3U4U1</accession>
<evidence type="ECO:0000256" key="3">
    <source>
        <dbReference type="ARBA" id="ARBA00022679"/>
    </source>
</evidence>
<dbReference type="InterPro" id="IPR029044">
    <property type="entry name" value="Nucleotide-diphossugar_trans"/>
</dbReference>
<feature type="domain" description="Spore protein YkvP/CgeB glycosyl transferase-like" evidence="4">
    <location>
        <begin position="224"/>
        <end position="369"/>
    </location>
</feature>
<dbReference type="OrthoDB" id="9801573at2"/>
<comment type="similarity">
    <text evidence="1">Belongs to the glycosyltransferase 2 family.</text>
</comment>
<dbReference type="PANTHER" id="PTHR43179">
    <property type="entry name" value="RHAMNOSYLTRANSFERASE WBBL"/>
    <property type="match status" value="1"/>
</dbReference>
<dbReference type="InterPro" id="IPR055259">
    <property type="entry name" value="YkvP/CgeB_Glyco_trans-like"/>
</dbReference>
<organism evidence="5 6">
    <name type="scientific">Methylobacterium oryzihabitans</name>
    <dbReference type="NCBI Taxonomy" id="2499852"/>
    <lineage>
        <taxon>Bacteria</taxon>
        <taxon>Pseudomonadati</taxon>
        <taxon>Pseudomonadota</taxon>
        <taxon>Alphaproteobacteria</taxon>
        <taxon>Hyphomicrobiales</taxon>
        <taxon>Methylobacteriaceae</taxon>
        <taxon>Methylobacterium</taxon>
    </lineage>
</organism>
<dbReference type="GO" id="GO:0016757">
    <property type="term" value="F:glycosyltransferase activity"/>
    <property type="evidence" value="ECO:0007669"/>
    <property type="project" value="UniProtKB-KW"/>
</dbReference>
<reference evidence="5 6" key="1">
    <citation type="submission" date="2019-01" db="EMBL/GenBank/DDBJ databases">
        <authorList>
            <person name="Chen W.-M."/>
        </authorList>
    </citation>
    <scope>NUCLEOTIDE SEQUENCE [LARGE SCALE GENOMIC DNA]</scope>
    <source>
        <strain evidence="5 6">TER-1</strain>
    </source>
</reference>
<dbReference type="Gene3D" id="3.90.550.10">
    <property type="entry name" value="Spore Coat Polysaccharide Biosynthesis Protein SpsA, Chain A"/>
    <property type="match status" value="1"/>
</dbReference>
<dbReference type="PANTHER" id="PTHR43179:SF12">
    <property type="entry name" value="GALACTOFURANOSYLTRANSFERASE GLFT2"/>
    <property type="match status" value="1"/>
</dbReference>
<evidence type="ECO:0000256" key="2">
    <source>
        <dbReference type="ARBA" id="ARBA00022676"/>
    </source>
</evidence>
<keyword evidence="6" id="KW-1185">Reference proteome</keyword>
<dbReference type="SUPFAM" id="SSF53756">
    <property type="entry name" value="UDP-Glycosyltransferase/glycogen phosphorylase"/>
    <property type="match status" value="1"/>
</dbReference>